<evidence type="ECO:0000256" key="1">
    <source>
        <dbReference type="SAM" id="MobiDB-lite"/>
    </source>
</evidence>
<proteinExistence type="predicted"/>
<evidence type="ECO:0000313" key="2">
    <source>
        <dbReference type="EMBL" id="KUM55386.1"/>
    </source>
</evidence>
<keyword evidence="3" id="KW-1185">Reference proteome</keyword>
<accession>A0A124GPM0</accession>
<comment type="caution">
    <text evidence="2">The sequence shown here is derived from an EMBL/GenBank/DDBJ whole genome shotgun (WGS) entry which is preliminary data.</text>
</comment>
<feature type="compositionally biased region" description="Polar residues" evidence="1">
    <location>
        <begin position="1"/>
        <end position="10"/>
    </location>
</feature>
<feature type="compositionally biased region" description="Polar residues" evidence="1">
    <location>
        <begin position="36"/>
        <end position="46"/>
    </location>
</feature>
<protein>
    <submittedName>
        <fullName evidence="2">Uncharacterized protein</fullName>
    </submittedName>
</protein>
<reference evidence="2 3" key="1">
    <citation type="submission" date="2015-10" db="EMBL/GenBank/DDBJ databases">
        <title>Genome sequencing of Penicillium freii.</title>
        <authorList>
            <person name="Nguyen H.D."/>
            <person name="Visagie C.M."/>
            <person name="Seifert K.A."/>
        </authorList>
    </citation>
    <scope>NUCLEOTIDE SEQUENCE [LARGE SCALE GENOMIC DNA]</scope>
    <source>
        <strain evidence="2 3">DAOM 242723</strain>
    </source>
</reference>
<dbReference type="AlphaFoldDB" id="A0A124GPM0"/>
<sequence>MASTSTLTLKQNRRKRPSFSPVKSRHSSLPPRARSESPTVKTEESAINSAYCSDSSALDFNEFSLLDDDGSTPSLGDRCHDLLFEYLREHFGVEDMWVMQPFIFLRCSDRPDPAQRPFTISGCLAFWLGMDDPLPTLTPGSSGGETEIDKFVHVDQNLVQDLKPYRMPKPETLLMVLIQHFPEAAAISFIFNTIVVEFDEVDEDTWRERVGSLPCSFANLALELTYSNGLLANTEWKRLIAPKPADLKTFVSDDSDYIAATGSFNPGAMICSDQEDAVSAGVLVENDSEQRLTVAYHCWDREFDERLDYLGDPNHFRVLQANSRVGYITERIDETDIGLAKLYDTVAFSNRFLDIETAAKVLILFTGVKIGDKFFIDSFVTGRQRLLCAGVRVLGYKRGQDFLRDRRENPPDGKYDGKYIIMHQGIYATNDTMITTAPQLRSGICGSVLVRLQRAGEESICLEDGEVCGIMHWADLAMKYSTSSKFFCFADPMDPLISNGWACVPVSEKRPHSSS</sequence>
<dbReference type="Proteomes" id="UP000055045">
    <property type="component" value="Unassembled WGS sequence"/>
</dbReference>
<feature type="region of interest" description="Disordered" evidence="1">
    <location>
        <begin position="1"/>
        <end position="46"/>
    </location>
</feature>
<name>A0A124GPM0_PENFR</name>
<gene>
    <name evidence="2" type="ORF">ACN42_g11903</name>
</gene>
<evidence type="ECO:0000313" key="3">
    <source>
        <dbReference type="Proteomes" id="UP000055045"/>
    </source>
</evidence>
<dbReference type="EMBL" id="LLXE01001161">
    <property type="protein sequence ID" value="KUM55386.1"/>
    <property type="molecule type" value="Genomic_DNA"/>
</dbReference>
<organism evidence="2 3">
    <name type="scientific">Penicillium freii</name>
    <dbReference type="NCBI Taxonomy" id="48697"/>
    <lineage>
        <taxon>Eukaryota</taxon>
        <taxon>Fungi</taxon>
        <taxon>Dikarya</taxon>
        <taxon>Ascomycota</taxon>
        <taxon>Pezizomycotina</taxon>
        <taxon>Eurotiomycetes</taxon>
        <taxon>Eurotiomycetidae</taxon>
        <taxon>Eurotiales</taxon>
        <taxon>Aspergillaceae</taxon>
        <taxon>Penicillium</taxon>
    </lineage>
</organism>